<dbReference type="SFLD" id="SFLDS00029">
    <property type="entry name" value="Radical_SAM"/>
    <property type="match status" value="1"/>
</dbReference>
<dbReference type="RefSeq" id="WP_132321475.1">
    <property type="nucleotide sequence ID" value="NZ_FWZT01000014.1"/>
</dbReference>
<evidence type="ECO:0000256" key="7">
    <source>
        <dbReference type="ARBA" id="ARBA00023014"/>
    </source>
</evidence>
<dbReference type="InterPro" id="IPR003698">
    <property type="entry name" value="Lipoyl_synth"/>
</dbReference>
<dbReference type="PROSITE" id="PS51918">
    <property type="entry name" value="RADICAL_SAM"/>
    <property type="match status" value="1"/>
</dbReference>
<keyword evidence="4 9" id="KW-0949">S-adenosyl-L-methionine</keyword>
<dbReference type="SMART" id="SM00729">
    <property type="entry name" value="Elp3"/>
    <property type="match status" value="1"/>
</dbReference>
<evidence type="ECO:0000313" key="12">
    <source>
        <dbReference type="Proteomes" id="UP000192907"/>
    </source>
</evidence>
<dbReference type="UniPathway" id="UPA00538">
    <property type="reaction ID" value="UER00593"/>
</dbReference>
<evidence type="ECO:0000256" key="9">
    <source>
        <dbReference type="HAMAP-Rule" id="MF_00206"/>
    </source>
</evidence>
<dbReference type="NCBIfam" id="NF009544">
    <property type="entry name" value="PRK12928.1"/>
    <property type="match status" value="1"/>
</dbReference>
<dbReference type="HAMAP" id="MF_00206">
    <property type="entry name" value="Lipoyl_synth"/>
    <property type="match status" value="1"/>
</dbReference>
<evidence type="ECO:0000256" key="6">
    <source>
        <dbReference type="ARBA" id="ARBA00023004"/>
    </source>
</evidence>
<dbReference type="STRING" id="1513793.SAMN06296036_11470"/>
<dbReference type="GO" id="GO:0051539">
    <property type="term" value="F:4 iron, 4 sulfur cluster binding"/>
    <property type="evidence" value="ECO:0007669"/>
    <property type="project" value="UniProtKB-UniRule"/>
</dbReference>
<feature type="domain" description="Radical SAM core" evidence="10">
    <location>
        <begin position="57"/>
        <end position="276"/>
    </location>
</feature>
<gene>
    <name evidence="9" type="primary">lipA</name>
    <name evidence="11" type="ORF">SAMN06296036_11470</name>
</gene>
<dbReference type="Gene3D" id="3.20.20.70">
    <property type="entry name" value="Aldolase class I"/>
    <property type="match status" value="1"/>
</dbReference>
<dbReference type="OrthoDB" id="9787898at2"/>
<feature type="binding site" evidence="9">
    <location>
        <position position="56"/>
    </location>
    <ligand>
        <name>[4Fe-4S] cluster</name>
        <dbReference type="ChEBI" id="CHEBI:49883"/>
        <label>1</label>
    </ligand>
</feature>
<dbReference type="PIRSF" id="PIRSF005963">
    <property type="entry name" value="Lipoyl_synth"/>
    <property type="match status" value="1"/>
</dbReference>
<dbReference type="AlphaFoldDB" id="A0A1Y6C6M0"/>
<keyword evidence="7 9" id="KW-0411">Iron-sulfur</keyword>
<dbReference type="SFLD" id="SFLDG01058">
    <property type="entry name" value="lipoyl_synthase_like"/>
    <property type="match status" value="1"/>
</dbReference>
<feature type="binding site" evidence="9">
    <location>
        <position position="50"/>
    </location>
    <ligand>
        <name>[4Fe-4S] cluster</name>
        <dbReference type="ChEBI" id="CHEBI:49883"/>
        <label>1</label>
    </ligand>
</feature>
<keyword evidence="6 9" id="KW-0408">Iron</keyword>
<proteinExistence type="inferred from homology"/>
<dbReference type="InterPro" id="IPR058240">
    <property type="entry name" value="rSAM_sf"/>
</dbReference>
<evidence type="ECO:0000259" key="10">
    <source>
        <dbReference type="PROSITE" id="PS51918"/>
    </source>
</evidence>
<feature type="binding site" evidence="9">
    <location>
        <position position="75"/>
    </location>
    <ligand>
        <name>[4Fe-4S] cluster</name>
        <dbReference type="ChEBI" id="CHEBI:49883"/>
        <label>2</label>
        <note>4Fe-4S-S-AdoMet</note>
    </ligand>
</feature>
<dbReference type="CDD" id="cd01335">
    <property type="entry name" value="Radical_SAM"/>
    <property type="match status" value="1"/>
</dbReference>
<dbReference type="FunFam" id="3.20.20.70:FF:000040">
    <property type="entry name" value="Lipoyl synthase"/>
    <property type="match status" value="1"/>
</dbReference>
<dbReference type="PANTHER" id="PTHR10949:SF0">
    <property type="entry name" value="LIPOYL SYNTHASE, MITOCHONDRIAL"/>
    <property type="match status" value="1"/>
</dbReference>
<comment type="cofactor">
    <cofactor evidence="9">
        <name>[4Fe-4S] cluster</name>
        <dbReference type="ChEBI" id="CHEBI:49883"/>
    </cofactor>
    <text evidence="9">Binds 2 [4Fe-4S] clusters per subunit. One cluster is coordinated with 3 cysteines and an exchangeable S-adenosyl-L-methionine.</text>
</comment>
<dbReference type="GO" id="GO:0046872">
    <property type="term" value="F:metal ion binding"/>
    <property type="evidence" value="ECO:0007669"/>
    <property type="project" value="UniProtKB-KW"/>
</dbReference>
<comment type="function">
    <text evidence="9">Catalyzes the radical-mediated insertion of two sulfur atoms into the C-6 and C-8 positions of the octanoyl moiety bound to the lipoyl domains of lipoate-dependent enzymes, thereby converting the octanoylated domains into lipoylated derivatives.</text>
</comment>
<keyword evidence="5 9" id="KW-0479">Metal-binding</keyword>
<evidence type="ECO:0000313" key="11">
    <source>
        <dbReference type="EMBL" id="SMF46672.1"/>
    </source>
</evidence>
<keyword evidence="3 9" id="KW-0808">Transferase</keyword>
<dbReference type="Pfam" id="PF04055">
    <property type="entry name" value="Radical_SAM"/>
    <property type="match status" value="1"/>
</dbReference>
<dbReference type="GO" id="GO:0005737">
    <property type="term" value="C:cytoplasm"/>
    <property type="evidence" value="ECO:0007669"/>
    <property type="project" value="UniProtKB-SubCell"/>
</dbReference>
<comment type="catalytic activity">
    <reaction evidence="8 9">
        <text>[[Fe-S] cluster scaffold protein carrying a second [4Fe-4S](2+) cluster] + N(6)-octanoyl-L-lysyl-[protein] + 2 oxidized [2Fe-2S]-[ferredoxin] + 2 S-adenosyl-L-methionine + 4 H(+) = [[Fe-S] cluster scaffold protein] + N(6)-[(R)-dihydrolipoyl]-L-lysyl-[protein] + 4 Fe(3+) + 2 hydrogen sulfide + 2 5'-deoxyadenosine + 2 L-methionine + 2 reduced [2Fe-2S]-[ferredoxin]</text>
        <dbReference type="Rhea" id="RHEA:16585"/>
        <dbReference type="Rhea" id="RHEA-COMP:9928"/>
        <dbReference type="Rhea" id="RHEA-COMP:10000"/>
        <dbReference type="Rhea" id="RHEA-COMP:10001"/>
        <dbReference type="Rhea" id="RHEA-COMP:10475"/>
        <dbReference type="Rhea" id="RHEA-COMP:14568"/>
        <dbReference type="Rhea" id="RHEA-COMP:14569"/>
        <dbReference type="ChEBI" id="CHEBI:15378"/>
        <dbReference type="ChEBI" id="CHEBI:17319"/>
        <dbReference type="ChEBI" id="CHEBI:29034"/>
        <dbReference type="ChEBI" id="CHEBI:29919"/>
        <dbReference type="ChEBI" id="CHEBI:33722"/>
        <dbReference type="ChEBI" id="CHEBI:33737"/>
        <dbReference type="ChEBI" id="CHEBI:33738"/>
        <dbReference type="ChEBI" id="CHEBI:57844"/>
        <dbReference type="ChEBI" id="CHEBI:59789"/>
        <dbReference type="ChEBI" id="CHEBI:78809"/>
        <dbReference type="ChEBI" id="CHEBI:83100"/>
        <dbReference type="EC" id="2.8.1.8"/>
    </reaction>
</comment>
<organism evidence="11 12">
    <name type="scientific">Pseudobacteriovorax antillogorgiicola</name>
    <dbReference type="NCBI Taxonomy" id="1513793"/>
    <lineage>
        <taxon>Bacteria</taxon>
        <taxon>Pseudomonadati</taxon>
        <taxon>Bdellovibrionota</taxon>
        <taxon>Oligoflexia</taxon>
        <taxon>Oligoflexales</taxon>
        <taxon>Pseudobacteriovoracaceae</taxon>
        <taxon>Pseudobacteriovorax</taxon>
    </lineage>
</organism>
<dbReference type="EC" id="2.8.1.8" evidence="9"/>
<dbReference type="InterPro" id="IPR006638">
    <property type="entry name" value="Elp3/MiaA/NifB-like_rSAM"/>
</dbReference>
<dbReference type="EMBL" id="FWZT01000014">
    <property type="protein sequence ID" value="SMF46672.1"/>
    <property type="molecule type" value="Genomic_DNA"/>
</dbReference>
<feature type="binding site" evidence="9">
    <location>
        <position position="78"/>
    </location>
    <ligand>
        <name>[4Fe-4S] cluster</name>
        <dbReference type="ChEBI" id="CHEBI:49883"/>
        <label>2</label>
        <note>4Fe-4S-S-AdoMet</note>
    </ligand>
</feature>
<dbReference type="Proteomes" id="UP000192907">
    <property type="component" value="Unassembled WGS sequence"/>
</dbReference>
<dbReference type="InterPro" id="IPR013785">
    <property type="entry name" value="Aldolase_TIM"/>
</dbReference>
<comment type="pathway">
    <text evidence="9">Protein modification; protein lipoylation via endogenous pathway; protein N(6)-(lipoyl)lysine from octanoyl-[acyl-carrier-protein]: step 2/2.</text>
</comment>
<feature type="binding site" evidence="9">
    <location>
        <position position="45"/>
    </location>
    <ligand>
        <name>[4Fe-4S] cluster</name>
        <dbReference type="ChEBI" id="CHEBI:49883"/>
        <label>1</label>
    </ligand>
</feature>
<keyword evidence="1 9" id="KW-0004">4Fe-4S</keyword>
<evidence type="ECO:0000256" key="8">
    <source>
        <dbReference type="ARBA" id="ARBA00047326"/>
    </source>
</evidence>
<evidence type="ECO:0000256" key="1">
    <source>
        <dbReference type="ARBA" id="ARBA00022485"/>
    </source>
</evidence>
<name>A0A1Y6C6M0_9BACT</name>
<dbReference type="PANTHER" id="PTHR10949">
    <property type="entry name" value="LIPOYL SYNTHASE"/>
    <property type="match status" value="1"/>
</dbReference>
<comment type="similarity">
    <text evidence="9">Belongs to the radical SAM superfamily. Lipoyl synthase family.</text>
</comment>
<dbReference type="InterPro" id="IPR031691">
    <property type="entry name" value="LIAS_N"/>
</dbReference>
<accession>A0A1Y6C6M0</accession>
<dbReference type="Pfam" id="PF16881">
    <property type="entry name" value="LIAS_N"/>
    <property type="match status" value="1"/>
</dbReference>
<keyword evidence="12" id="KW-1185">Reference proteome</keyword>
<dbReference type="GO" id="GO:0016992">
    <property type="term" value="F:lipoate synthase activity"/>
    <property type="evidence" value="ECO:0007669"/>
    <property type="project" value="UniProtKB-UniRule"/>
</dbReference>
<reference evidence="12" key="1">
    <citation type="submission" date="2017-04" db="EMBL/GenBank/DDBJ databases">
        <authorList>
            <person name="Varghese N."/>
            <person name="Submissions S."/>
        </authorList>
    </citation>
    <scope>NUCLEOTIDE SEQUENCE [LARGE SCALE GENOMIC DNA]</scope>
    <source>
        <strain evidence="12">RKEM611</strain>
    </source>
</reference>
<feature type="binding site" evidence="9">
    <location>
        <position position="71"/>
    </location>
    <ligand>
        <name>[4Fe-4S] cluster</name>
        <dbReference type="ChEBI" id="CHEBI:49883"/>
        <label>2</label>
        <note>4Fe-4S-S-AdoMet</note>
    </ligand>
</feature>
<comment type="subcellular location">
    <subcellularLocation>
        <location evidence="9">Cytoplasm</location>
    </subcellularLocation>
</comment>
<keyword evidence="2 9" id="KW-0963">Cytoplasm</keyword>
<sequence length="305" mass="34726">MTQKPEAKKDLHVNKPKWLKTKIPTGSTYFDIKRDLRKKQLYTVCEEAKCPNISECWATNTATFMILGDTCTRACRFCNVKTGNPQGWLDDNEPKKTAESVKLMKLRYAVLTMVDRDDLEDGGAAHVARVFDEIRKTSPDCRLEFLGGDFQAKDDSLARILEAMPEVFAHNIETIERLTPRVRDARSTYRRSLAVLKRVKELANYQVFTKSAIMLGLGESKDEVVQSLKDLRDHNVDFITMGQYMRPSKRHLSIKEFVEPEVFEDLKGIAYDLGFLGVASSPLVRSSYRAGDLYDQALESLKQKG</sequence>
<feature type="binding site" evidence="9">
    <location>
        <position position="287"/>
    </location>
    <ligand>
        <name>[4Fe-4S] cluster</name>
        <dbReference type="ChEBI" id="CHEBI:49883"/>
        <label>1</label>
    </ligand>
</feature>
<evidence type="ECO:0000256" key="2">
    <source>
        <dbReference type="ARBA" id="ARBA00022490"/>
    </source>
</evidence>
<dbReference type="SFLD" id="SFLDF00271">
    <property type="entry name" value="lipoyl_synthase"/>
    <property type="match status" value="1"/>
</dbReference>
<dbReference type="SUPFAM" id="SSF102114">
    <property type="entry name" value="Radical SAM enzymes"/>
    <property type="match status" value="1"/>
</dbReference>
<dbReference type="GO" id="GO:0009249">
    <property type="term" value="P:protein lipoylation"/>
    <property type="evidence" value="ECO:0007669"/>
    <property type="project" value="UniProtKB-UniRule"/>
</dbReference>
<protein>
    <recommendedName>
        <fullName evidence="9">Lipoyl synthase</fullName>
        <ecNumber evidence="9">2.8.1.8</ecNumber>
    </recommendedName>
    <alternativeName>
        <fullName evidence="9">Lip-syn</fullName>
        <shortName evidence="9">LS</shortName>
    </alternativeName>
    <alternativeName>
        <fullName evidence="9">Lipoate synthase</fullName>
    </alternativeName>
    <alternativeName>
        <fullName evidence="9">Lipoic acid synthase</fullName>
    </alternativeName>
    <alternativeName>
        <fullName evidence="9">Sulfur insertion protein LipA</fullName>
    </alternativeName>
</protein>
<dbReference type="NCBIfam" id="NF004019">
    <property type="entry name" value="PRK05481.1"/>
    <property type="match status" value="1"/>
</dbReference>
<dbReference type="NCBIfam" id="TIGR00510">
    <property type="entry name" value="lipA"/>
    <property type="match status" value="1"/>
</dbReference>
<evidence type="ECO:0000256" key="4">
    <source>
        <dbReference type="ARBA" id="ARBA00022691"/>
    </source>
</evidence>
<evidence type="ECO:0000256" key="5">
    <source>
        <dbReference type="ARBA" id="ARBA00022723"/>
    </source>
</evidence>
<evidence type="ECO:0000256" key="3">
    <source>
        <dbReference type="ARBA" id="ARBA00022679"/>
    </source>
</evidence>
<dbReference type="InterPro" id="IPR007197">
    <property type="entry name" value="rSAM"/>
</dbReference>